<keyword evidence="3 7" id="KW-0479">Metal-binding</keyword>
<keyword evidence="2 7" id="KW-0540">Nuclease</keyword>
<keyword evidence="7" id="KW-0698">rRNA processing</keyword>
<proteinExistence type="inferred from homology"/>
<evidence type="ECO:0000313" key="9">
    <source>
        <dbReference type="Proteomes" id="UP000178570"/>
    </source>
</evidence>
<keyword evidence="4 7" id="KW-0255">Endonuclease</keyword>
<dbReference type="NCBIfam" id="TIGR00043">
    <property type="entry name" value="rRNA maturation RNase YbeY"/>
    <property type="match status" value="1"/>
</dbReference>
<organism evidence="8 9">
    <name type="scientific">Candidatus Brennerbacteria bacterium RIFOXYD1_FULL_41_16</name>
    <dbReference type="NCBI Taxonomy" id="1797529"/>
    <lineage>
        <taxon>Bacteria</taxon>
        <taxon>Candidatus Brenneribacteriota</taxon>
    </lineage>
</organism>
<comment type="cofactor">
    <cofactor evidence="7">
        <name>Zn(2+)</name>
        <dbReference type="ChEBI" id="CHEBI:29105"/>
    </cofactor>
    <text evidence="7">Binds 1 zinc ion.</text>
</comment>
<dbReference type="GO" id="GO:0004222">
    <property type="term" value="F:metalloendopeptidase activity"/>
    <property type="evidence" value="ECO:0007669"/>
    <property type="project" value="InterPro"/>
</dbReference>
<evidence type="ECO:0000256" key="7">
    <source>
        <dbReference type="HAMAP-Rule" id="MF_00009"/>
    </source>
</evidence>
<dbReference type="PROSITE" id="PS01306">
    <property type="entry name" value="UPF0054"/>
    <property type="match status" value="1"/>
</dbReference>
<dbReference type="AlphaFoldDB" id="A0A1G1XND6"/>
<comment type="function">
    <text evidence="7">Single strand-specific metallo-endoribonuclease involved in late-stage 70S ribosome quality control and in maturation of the 3' terminus of the 16S rRNA.</text>
</comment>
<keyword evidence="7" id="KW-0690">Ribosome biogenesis</keyword>
<dbReference type="GO" id="GO:0008270">
    <property type="term" value="F:zinc ion binding"/>
    <property type="evidence" value="ECO:0007669"/>
    <property type="project" value="UniProtKB-UniRule"/>
</dbReference>
<evidence type="ECO:0000256" key="2">
    <source>
        <dbReference type="ARBA" id="ARBA00022722"/>
    </source>
</evidence>
<keyword evidence="6 7" id="KW-0862">Zinc</keyword>
<dbReference type="SUPFAM" id="SSF55486">
    <property type="entry name" value="Metalloproteases ('zincins'), catalytic domain"/>
    <property type="match status" value="1"/>
</dbReference>
<keyword evidence="7" id="KW-0963">Cytoplasm</keyword>
<evidence type="ECO:0000256" key="1">
    <source>
        <dbReference type="ARBA" id="ARBA00010875"/>
    </source>
</evidence>
<name>A0A1G1XND6_9BACT</name>
<dbReference type="InterPro" id="IPR023091">
    <property type="entry name" value="MetalPrtase_cat_dom_sf_prd"/>
</dbReference>
<dbReference type="Proteomes" id="UP000178570">
    <property type="component" value="Unassembled WGS sequence"/>
</dbReference>
<dbReference type="InterPro" id="IPR020549">
    <property type="entry name" value="YbeY_CS"/>
</dbReference>
<dbReference type="EMBL" id="MHHY01000004">
    <property type="protein sequence ID" value="OGY40857.1"/>
    <property type="molecule type" value="Genomic_DNA"/>
</dbReference>
<dbReference type="STRING" id="1797529.A2570_00395"/>
<gene>
    <name evidence="7" type="primary">ybeY</name>
    <name evidence="8" type="ORF">A2570_00395</name>
</gene>
<dbReference type="GO" id="GO:0005737">
    <property type="term" value="C:cytoplasm"/>
    <property type="evidence" value="ECO:0007669"/>
    <property type="project" value="UniProtKB-SubCell"/>
</dbReference>
<feature type="binding site" evidence="7">
    <location>
        <position position="102"/>
    </location>
    <ligand>
        <name>Zn(2+)</name>
        <dbReference type="ChEBI" id="CHEBI:29105"/>
        <note>catalytic</note>
    </ligand>
</feature>
<dbReference type="GO" id="GO:0004521">
    <property type="term" value="F:RNA endonuclease activity"/>
    <property type="evidence" value="ECO:0007669"/>
    <property type="project" value="UniProtKB-UniRule"/>
</dbReference>
<dbReference type="Gene3D" id="3.40.390.30">
    <property type="entry name" value="Metalloproteases ('zincins'), catalytic domain"/>
    <property type="match status" value="1"/>
</dbReference>
<dbReference type="EC" id="3.1.-.-" evidence="7"/>
<reference evidence="8 9" key="1">
    <citation type="journal article" date="2016" name="Nat. Commun.">
        <title>Thousands of microbial genomes shed light on interconnected biogeochemical processes in an aquifer system.</title>
        <authorList>
            <person name="Anantharaman K."/>
            <person name="Brown C.T."/>
            <person name="Hug L.A."/>
            <person name="Sharon I."/>
            <person name="Castelle C.J."/>
            <person name="Probst A.J."/>
            <person name="Thomas B.C."/>
            <person name="Singh A."/>
            <person name="Wilkins M.J."/>
            <person name="Karaoz U."/>
            <person name="Brodie E.L."/>
            <person name="Williams K.H."/>
            <person name="Hubbard S.S."/>
            <person name="Banfield J.F."/>
        </authorList>
    </citation>
    <scope>NUCLEOTIDE SEQUENCE [LARGE SCALE GENOMIC DNA]</scope>
</reference>
<protein>
    <recommendedName>
        <fullName evidence="7">Endoribonuclease YbeY</fullName>
        <ecNumber evidence="7">3.1.-.-</ecNumber>
    </recommendedName>
</protein>
<evidence type="ECO:0000313" key="8">
    <source>
        <dbReference type="EMBL" id="OGY40857.1"/>
    </source>
</evidence>
<dbReference type="Pfam" id="PF02130">
    <property type="entry name" value="YbeY"/>
    <property type="match status" value="1"/>
</dbReference>
<comment type="caution">
    <text evidence="8">The sequence shown here is derived from an EMBL/GenBank/DDBJ whole genome shotgun (WGS) entry which is preliminary data.</text>
</comment>
<accession>A0A1G1XND6</accession>
<feature type="binding site" evidence="7">
    <location>
        <position position="112"/>
    </location>
    <ligand>
        <name>Zn(2+)</name>
        <dbReference type="ChEBI" id="CHEBI:29105"/>
        <note>catalytic</note>
    </ligand>
</feature>
<sequence length="134" mass="15076">MIGVNNFTRSKVNSVEMKRQILKILKILKITKYHYLDVVFVTPKKISELHKKYLDKSGPTTVISVESGKSFRVGNSSGLGEIYLCPAEIKKSGLPNEYFLIHAILHLVGFDHKTEKQASKMLAKEKEICANIGI</sequence>
<comment type="similarity">
    <text evidence="1 7">Belongs to the endoribonuclease YbeY family.</text>
</comment>
<evidence type="ECO:0000256" key="6">
    <source>
        <dbReference type="ARBA" id="ARBA00022833"/>
    </source>
</evidence>
<dbReference type="HAMAP" id="MF_00009">
    <property type="entry name" value="Endoribonucl_YbeY"/>
    <property type="match status" value="1"/>
</dbReference>
<evidence type="ECO:0000256" key="5">
    <source>
        <dbReference type="ARBA" id="ARBA00022801"/>
    </source>
</evidence>
<evidence type="ECO:0000256" key="3">
    <source>
        <dbReference type="ARBA" id="ARBA00022723"/>
    </source>
</evidence>
<comment type="subcellular location">
    <subcellularLocation>
        <location evidence="7">Cytoplasm</location>
    </subcellularLocation>
</comment>
<keyword evidence="5 7" id="KW-0378">Hydrolase</keyword>
<feature type="binding site" evidence="7">
    <location>
        <position position="106"/>
    </location>
    <ligand>
        <name>Zn(2+)</name>
        <dbReference type="ChEBI" id="CHEBI:29105"/>
        <note>catalytic</note>
    </ligand>
</feature>
<dbReference type="InterPro" id="IPR002036">
    <property type="entry name" value="YbeY"/>
</dbReference>
<dbReference type="GO" id="GO:0006364">
    <property type="term" value="P:rRNA processing"/>
    <property type="evidence" value="ECO:0007669"/>
    <property type="project" value="UniProtKB-UniRule"/>
</dbReference>
<evidence type="ECO:0000256" key="4">
    <source>
        <dbReference type="ARBA" id="ARBA00022759"/>
    </source>
</evidence>